<accession>A0A421DL96</accession>
<name>A0A421DL96_9GAMM</name>
<comment type="caution">
    <text evidence="1">The sequence shown here is derived from an EMBL/GenBank/DDBJ whole genome shotgun (WGS) entry which is preliminary data.</text>
</comment>
<proteinExistence type="predicted"/>
<dbReference type="EMBL" id="MJLZ01000038">
    <property type="protein sequence ID" value="RLM20711.1"/>
    <property type="molecule type" value="Genomic_DNA"/>
</dbReference>
<gene>
    <name evidence="1" type="ORF">BIY29_14855</name>
</gene>
<protein>
    <recommendedName>
        <fullName evidence="3">Type III chaperone ShcM</fullName>
    </recommendedName>
</protein>
<reference evidence="1 2" key="1">
    <citation type="submission" date="2016-09" db="EMBL/GenBank/DDBJ databases">
        <authorList>
            <person name="Doonan J."/>
            <person name="Pachebat J.A."/>
            <person name="Golyshin P.N."/>
            <person name="Denman S."/>
            <person name="Mcdonald J.E."/>
        </authorList>
    </citation>
    <scope>NUCLEOTIDE SEQUENCE [LARGE SCALE GENOMIC DNA]</scope>
    <source>
        <strain evidence="1 2">NCPPB 3934</strain>
    </source>
</reference>
<dbReference type="CDD" id="cd17025">
    <property type="entry name" value="T3SC_IA_ShcF-like"/>
    <property type="match status" value="1"/>
</dbReference>
<evidence type="ECO:0008006" key="3">
    <source>
        <dbReference type="Google" id="ProtNLM"/>
    </source>
</evidence>
<evidence type="ECO:0000313" key="1">
    <source>
        <dbReference type="EMBL" id="RLM20711.1"/>
    </source>
</evidence>
<dbReference type="InterPro" id="IPR010261">
    <property type="entry name" value="Tir_chaperone"/>
</dbReference>
<organism evidence="1 2">
    <name type="scientific">Brenneria alni</name>
    <dbReference type="NCBI Taxonomy" id="71656"/>
    <lineage>
        <taxon>Bacteria</taxon>
        <taxon>Pseudomonadati</taxon>
        <taxon>Pseudomonadota</taxon>
        <taxon>Gammaproteobacteria</taxon>
        <taxon>Enterobacterales</taxon>
        <taxon>Pectobacteriaceae</taxon>
        <taxon>Brenneria</taxon>
    </lineage>
</organism>
<dbReference type="Gene3D" id="3.30.1460.10">
    <property type="match status" value="1"/>
</dbReference>
<evidence type="ECO:0000313" key="2">
    <source>
        <dbReference type="Proteomes" id="UP000285648"/>
    </source>
</evidence>
<keyword evidence="2" id="KW-1185">Reference proteome</keyword>
<dbReference type="GO" id="GO:0030254">
    <property type="term" value="P:protein secretion by the type III secretion system"/>
    <property type="evidence" value="ECO:0007669"/>
    <property type="project" value="InterPro"/>
</dbReference>
<dbReference type="Proteomes" id="UP000285648">
    <property type="component" value="Unassembled WGS sequence"/>
</dbReference>
<dbReference type="SUPFAM" id="SSF69635">
    <property type="entry name" value="Type III secretory system chaperone-like"/>
    <property type="match status" value="1"/>
</dbReference>
<dbReference type="Pfam" id="PF05932">
    <property type="entry name" value="CesT"/>
    <property type="match status" value="1"/>
</dbReference>
<sequence>MLGLAVKGGKMSTGRMFNILISQLLTQYKIENSYSHSDEDNIYAFELANGIKINILADKNNYLHMVGFLGQDIQQLDNTKLVELLDINRFSLYHPIYVVGLHRETKQLTIHTRQSLAGLNSADIFALFEIFVDKAAALQRWLNNNAALNWEGNST</sequence>
<dbReference type="AlphaFoldDB" id="A0A421DL96"/>